<evidence type="ECO:0000259" key="5">
    <source>
        <dbReference type="PROSITE" id="PS51635"/>
    </source>
</evidence>
<sequence>PGNGIGVRVNAQYPGWENCARVGSLIIRISNEGVFKSDVTVIPDVTHQSNDGNAEMQMAIEVGGRFYTNIGFTSATTAALSNETRADLILAPPPAYQEAEKRPLPLLSLDGGGIRGVSPLRILKRIMEKVAIIENKPDIKPCEYFDMIAGTSTGLWRVCTFN</sequence>
<keyword evidence="1" id="KW-0378">Hydrolase</keyword>
<organism evidence="6 7">
    <name type="scientific">Coprinellus micaceus</name>
    <name type="common">Glistening ink-cap mushroom</name>
    <name type="synonym">Coprinus micaceus</name>
    <dbReference type="NCBI Taxonomy" id="71717"/>
    <lineage>
        <taxon>Eukaryota</taxon>
        <taxon>Fungi</taxon>
        <taxon>Dikarya</taxon>
        <taxon>Basidiomycota</taxon>
        <taxon>Agaricomycotina</taxon>
        <taxon>Agaricomycetes</taxon>
        <taxon>Agaricomycetidae</taxon>
        <taxon>Agaricales</taxon>
        <taxon>Agaricineae</taxon>
        <taxon>Psathyrellaceae</taxon>
        <taxon>Coprinellus</taxon>
    </lineage>
</organism>
<dbReference type="PANTHER" id="PTHR24185">
    <property type="entry name" value="CALCIUM-INDEPENDENT PHOSPHOLIPASE A2-GAMMA"/>
    <property type="match status" value="1"/>
</dbReference>
<feature type="short sequence motif" description="GXGXXG" evidence="4">
    <location>
        <begin position="111"/>
        <end position="116"/>
    </location>
</feature>
<dbReference type="PANTHER" id="PTHR24185:SF1">
    <property type="entry name" value="CALCIUM-INDEPENDENT PHOSPHOLIPASE A2-GAMMA"/>
    <property type="match status" value="1"/>
</dbReference>
<dbReference type="Pfam" id="PF01734">
    <property type="entry name" value="Patatin"/>
    <property type="match status" value="1"/>
</dbReference>
<dbReference type="InterPro" id="IPR002641">
    <property type="entry name" value="PNPLA_dom"/>
</dbReference>
<gene>
    <name evidence="6" type="ORF">FA13DRAFT_1627020</name>
</gene>
<dbReference type="GO" id="GO:0006631">
    <property type="term" value="P:fatty acid metabolic process"/>
    <property type="evidence" value="ECO:0007669"/>
    <property type="project" value="TreeGrafter"/>
</dbReference>
<dbReference type="GO" id="GO:0004620">
    <property type="term" value="F:phospholipase activity"/>
    <property type="evidence" value="ECO:0007669"/>
    <property type="project" value="TreeGrafter"/>
</dbReference>
<dbReference type="STRING" id="71717.A0A4Y7TGR8"/>
<keyword evidence="2" id="KW-0442">Lipid degradation</keyword>
<dbReference type="PROSITE" id="PS51635">
    <property type="entry name" value="PNPLA"/>
    <property type="match status" value="1"/>
</dbReference>
<evidence type="ECO:0000256" key="1">
    <source>
        <dbReference type="ARBA" id="ARBA00022801"/>
    </source>
</evidence>
<feature type="non-terminal residue" evidence="6">
    <location>
        <position position="1"/>
    </location>
</feature>
<comment type="caution">
    <text evidence="6">The sequence shown here is derived from an EMBL/GenBank/DDBJ whole genome shotgun (WGS) entry which is preliminary data.</text>
</comment>
<dbReference type="Proteomes" id="UP000298030">
    <property type="component" value="Unassembled WGS sequence"/>
</dbReference>
<evidence type="ECO:0000256" key="4">
    <source>
        <dbReference type="PROSITE-ProRule" id="PRU01161"/>
    </source>
</evidence>
<dbReference type="EMBL" id="QPFP01000012">
    <property type="protein sequence ID" value="TEB33373.1"/>
    <property type="molecule type" value="Genomic_DNA"/>
</dbReference>
<protein>
    <recommendedName>
        <fullName evidence="5">PNPLA domain-containing protein</fullName>
    </recommendedName>
</protein>
<evidence type="ECO:0000313" key="7">
    <source>
        <dbReference type="Proteomes" id="UP000298030"/>
    </source>
</evidence>
<evidence type="ECO:0000256" key="3">
    <source>
        <dbReference type="ARBA" id="ARBA00023098"/>
    </source>
</evidence>
<dbReference type="Gene3D" id="3.40.1090.10">
    <property type="entry name" value="Cytosolic phospholipase A2 catalytic domain"/>
    <property type="match status" value="1"/>
</dbReference>
<dbReference type="GO" id="GO:0016042">
    <property type="term" value="P:lipid catabolic process"/>
    <property type="evidence" value="ECO:0007669"/>
    <property type="project" value="UniProtKB-KW"/>
</dbReference>
<feature type="domain" description="PNPLA" evidence="5">
    <location>
        <begin position="107"/>
        <end position="162"/>
    </location>
</feature>
<reference evidence="6 7" key="1">
    <citation type="journal article" date="2019" name="Nat. Ecol. Evol.">
        <title>Megaphylogeny resolves global patterns of mushroom evolution.</title>
        <authorList>
            <person name="Varga T."/>
            <person name="Krizsan K."/>
            <person name="Foldi C."/>
            <person name="Dima B."/>
            <person name="Sanchez-Garcia M."/>
            <person name="Sanchez-Ramirez S."/>
            <person name="Szollosi G.J."/>
            <person name="Szarkandi J.G."/>
            <person name="Papp V."/>
            <person name="Albert L."/>
            <person name="Andreopoulos W."/>
            <person name="Angelini C."/>
            <person name="Antonin V."/>
            <person name="Barry K.W."/>
            <person name="Bougher N.L."/>
            <person name="Buchanan P."/>
            <person name="Buyck B."/>
            <person name="Bense V."/>
            <person name="Catcheside P."/>
            <person name="Chovatia M."/>
            <person name="Cooper J."/>
            <person name="Damon W."/>
            <person name="Desjardin D."/>
            <person name="Finy P."/>
            <person name="Geml J."/>
            <person name="Haridas S."/>
            <person name="Hughes K."/>
            <person name="Justo A."/>
            <person name="Karasinski D."/>
            <person name="Kautmanova I."/>
            <person name="Kiss B."/>
            <person name="Kocsube S."/>
            <person name="Kotiranta H."/>
            <person name="LaButti K.M."/>
            <person name="Lechner B.E."/>
            <person name="Liimatainen K."/>
            <person name="Lipzen A."/>
            <person name="Lukacs Z."/>
            <person name="Mihaltcheva S."/>
            <person name="Morgado L.N."/>
            <person name="Niskanen T."/>
            <person name="Noordeloos M.E."/>
            <person name="Ohm R.A."/>
            <person name="Ortiz-Santana B."/>
            <person name="Ovrebo C."/>
            <person name="Racz N."/>
            <person name="Riley R."/>
            <person name="Savchenko A."/>
            <person name="Shiryaev A."/>
            <person name="Soop K."/>
            <person name="Spirin V."/>
            <person name="Szebenyi C."/>
            <person name="Tomsovsky M."/>
            <person name="Tulloss R.E."/>
            <person name="Uehling J."/>
            <person name="Grigoriev I.V."/>
            <person name="Vagvolgyi C."/>
            <person name="Papp T."/>
            <person name="Martin F.M."/>
            <person name="Miettinen O."/>
            <person name="Hibbett D.S."/>
            <person name="Nagy L.G."/>
        </authorList>
    </citation>
    <scope>NUCLEOTIDE SEQUENCE [LARGE SCALE GENOMIC DNA]</scope>
    <source>
        <strain evidence="6 7">FP101781</strain>
    </source>
</reference>
<name>A0A4Y7TGR8_COPMI</name>
<dbReference type="GO" id="GO:0046486">
    <property type="term" value="P:glycerolipid metabolic process"/>
    <property type="evidence" value="ECO:0007669"/>
    <property type="project" value="UniProtKB-ARBA"/>
</dbReference>
<feature type="short sequence motif" description="GXSXG" evidence="4">
    <location>
        <begin position="150"/>
        <end position="154"/>
    </location>
</feature>
<dbReference type="SUPFAM" id="SSF52151">
    <property type="entry name" value="FabD/lysophospholipase-like"/>
    <property type="match status" value="1"/>
</dbReference>
<keyword evidence="7" id="KW-1185">Reference proteome</keyword>
<evidence type="ECO:0000256" key="2">
    <source>
        <dbReference type="ARBA" id="ARBA00022963"/>
    </source>
</evidence>
<dbReference type="GO" id="GO:0016020">
    <property type="term" value="C:membrane"/>
    <property type="evidence" value="ECO:0007669"/>
    <property type="project" value="TreeGrafter"/>
</dbReference>
<accession>A0A4Y7TGR8</accession>
<dbReference type="AlphaFoldDB" id="A0A4Y7TGR8"/>
<keyword evidence="3" id="KW-0443">Lipid metabolism</keyword>
<comment type="caution">
    <text evidence="4">Lacks conserved residue(s) required for the propagation of feature annotation.</text>
</comment>
<proteinExistence type="predicted"/>
<dbReference type="OrthoDB" id="630895at2759"/>
<dbReference type="InterPro" id="IPR016035">
    <property type="entry name" value="Acyl_Trfase/lysoPLipase"/>
</dbReference>
<evidence type="ECO:0000313" key="6">
    <source>
        <dbReference type="EMBL" id="TEB33373.1"/>
    </source>
</evidence>